<name>A0A6N7L2T2_9ACTN</name>
<dbReference type="InterPro" id="IPR036366">
    <property type="entry name" value="PGBDSf"/>
</dbReference>
<feature type="domain" description="Peptidoglycan binding-like" evidence="1">
    <location>
        <begin position="47"/>
        <end position="85"/>
    </location>
</feature>
<evidence type="ECO:0000259" key="1">
    <source>
        <dbReference type="Pfam" id="PF01471"/>
    </source>
</evidence>
<reference evidence="2 3" key="1">
    <citation type="submission" date="2019-09" db="EMBL/GenBank/DDBJ databases">
        <title>Genome Sequences of Streptomyces kaniharaensis ATCC 21070.</title>
        <authorList>
            <person name="Zhu W."/>
            <person name="De Crecy-Lagard V."/>
            <person name="Richards N.G."/>
        </authorList>
    </citation>
    <scope>NUCLEOTIDE SEQUENCE [LARGE SCALE GENOMIC DNA]</scope>
    <source>
        <strain evidence="2 3">SF-557</strain>
    </source>
</reference>
<sequence>MGFTTAANASPSAGYIGAGYTNNPHGVWCAQHNISYWFHTSGSDHHQPAEDGSFGPETKQAIKNFQEEMGLPQDGVLGPQTGNALMAHGDPAYTGSDMPYRAGGGTSTSYCYTYLPTTW</sequence>
<evidence type="ECO:0000313" key="2">
    <source>
        <dbReference type="EMBL" id="MQS16103.1"/>
    </source>
</evidence>
<dbReference type="Gene3D" id="1.10.101.10">
    <property type="entry name" value="PGBD-like superfamily/PGBD"/>
    <property type="match status" value="1"/>
</dbReference>
<evidence type="ECO:0000313" key="3">
    <source>
        <dbReference type="Proteomes" id="UP000450000"/>
    </source>
</evidence>
<comment type="caution">
    <text evidence="2">The sequence shown here is derived from an EMBL/GenBank/DDBJ whole genome shotgun (WGS) entry which is preliminary data.</text>
</comment>
<dbReference type="EMBL" id="WBOF01000002">
    <property type="protein sequence ID" value="MQS16103.1"/>
    <property type="molecule type" value="Genomic_DNA"/>
</dbReference>
<dbReference type="AlphaFoldDB" id="A0A6N7L2T2"/>
<dbReference type="Pfam" id="PF01471">
    <property type="entry name" value="PG_binding_1"/>
    <property type="match status" value="1"/>
</dbReference>
<dbReference type="SUPFAM" id="SSF47090">
    <property type="entry name" value="PGBD-like"/>
    <property type="match status" value="1"/>
</dbReference>
<dbReference type="OrthoDB" id="4337990at2"/>
<gene>
    <name evidence="2" type="ORF">F7Q99_28665</name>
</gene>
<organism evidence="2 3">
    <name type="scientific">Streptomyces kaniharaensis</name>
    <dbReference type="NCBI Taxonomy" id="212423"/>
    <lineage>
        <taxon>Bacteria</taxon>
        <taxon>Bacillati</taxon>
        <taxon>Actinomycetota</taxon>
        <taxon>Actinomycetes</taxon>
        <taxon>Kitasatosporales</taxon>
        <taxon>Streptomycetaceae</taxon>
        <taxon>Streptomyces</taxon>
    </lineage>
</organism>
<dbReference type="Proteomes" id="UP000450000">
    <property type="component" value="Unassembled WGS sequence"/>
</dbReference>
<proteinExistence type="predicted"/>
<keyword evidence="3" id="KW-1185">Reference proteome</keyword>
<dbReference type="InterPro" id="IPR002477">
    <property type="entry name" value="Peptidoglycan-bd-like"/>
</dbReference>
<dbReference type="InterPro" id="IPR036365">
    <property type="entry name" value="PGBD-like_sf"/>
</dbReference>
<accession>A0A6N7L2T2</accession>
<protein>
    <submittedName>
        <fullName evidence="2">Peptidoglycan-binding protein</fullName>
    </submittedName>
</protein>